<dbReference type="EMBL" id="VHII01000022">
    <property type="protein sequence ID" value="KAF1373321.1"/>
    <property type="molecule type" value="Genomic_DNA"/>
</dbReference>
<keyword evidence="3" id="KW-1185">Reference proteome</keyword>
<evidence type="ECO:0000313" key="3">
    <source>
        <dbReference type="Proteomes" id="UP000465112"/>
    </source>
</evidence>
<evidence type="ECO:0000256" key="1">
    <source>
        <dbReference type="SAM" id="MobiDB-lite"/>
    </source>
</evidence>
<feature type="region of interest" description="Disordered" evidence="1">
    <location>
        <begin position="1"/>
        <end position="118"/>
    </location>
</feature>
<comment type="caution">
    <text evidence="2">The sequence shown here is derived from an EMBL/GenBank/DDBJ whole genome shotgun (WGS) entry which is preliminary data.</text>
</comment>
<organism evidence="2 3">
    <name type="scientific">Perca fluviatilis</name>
    <name type="common">European perch</name>
    <dbReference type="NCBI Taxonomy" id="8168"/>
    <lineage>
        <taxon>Eukaryota</taxon>
        <taxon>Metazoa</taxon>
        <taxon>Chordata</taxon>
        <taxon>Craniata</taxon>
        <taxon>Vertebrata</taxon>
        <taxon>Euteleostomi</taxon>
        <taxon>Actinopterygii</taxon>
        <taxon>Neopterygii</taxon>
        <taxon>Teleostei</taxon>
        <taxon>Neoteleostei</taxon>
        <taxon>Acanthomorphata</taxon>
        <taxon>Eupercaria</taxon>
        <taxon>Perciformes</taxon>
        <taxon>Percoidei</taxon>
        <taxon>Percidae</taxon>
        <taxon>Percinae</taxon>
        <taxon>Perca</taxon>
    </lineage>
</organism>
<evidence type="ECO:0000313" key="2">
    <source>
        <dbReference type="EMBL" id="KAF1373321.1"/>
    </source>
</evidence>
<reference evidence="2 3" key="1">
    <citation type="submission" date="2019-06" db="EMBL/GenBank/DDBJ databases">
        <title>A chromosome-scale genome assembly of the European perch, Perca fluviatilis.</title>
        <authorList>
            <person name="Roques C."/>
            <person name="Zahm M."/>
            <person name="Cabau C."/>
            <person name="Klopp C."/>
            <person name="Bouchez O."/>
            <person name="Donnadieu C."/>
            <person name="Kuhl H."/>
            <person name="Gislard M."/>
            <person name="Guendouz S."/>
            <person name="Journot L."/>
            <person name="Haffray P."/>
            <person name="Bestin A."/>
            <person name="Morvezen R."/>
            <person name="Feron R."/>
            <person name="Wen M."/>
            <person name="Jouanno E."/>
            <person name="Herpin A."/>
            <person name="Schartl M."/>
            <person name="Postlethwait J."/>
            <person name="Schaerlinger B."/>
            <person name="Chardard D."/>
            <person name="Lecocq T."/>
            <person name="Poncet C."/>
            <person name="Jaffrelo L."/>
            <person name="Lampietro C."/>
            <person name="Guiguen Y."/>
        </authorList>
    </citation>
    <scope>NUCLEOTIDE SEQUENCE [LARGE SCALE GENOMIC DNA]</scope>
    <source>
        <tissue evidence="2">Blood</tissue>
    </source>
</reference>
<name>A0A6A5DPK1_PERFL</name>
<accession>A0A6A5DPK1</accession>
<gene>
    <name evidence="2" type="ORF">PFLUV_G00259320</name>
</gene>
<dbReference type="AlphaFoldDB" id="A0A6A5DPK1"/>
<dbReference type="Proteomes" id="UP000465112">
    <property type="component" value="Chromosome 22"/>
</dbReference>
<protein>
    <submittedName>
        <fullName evidence="2">Uncharacterized protein</fullName>
    </submittedName>
</protein>
<sequence length="118" mass="12827">MTGQLAAMETKSPDRPQCHLLTSDQKMSDLQEEEDGAESLVSGCQSMKSDQSKDTPMKFSNEPGPSDTNLTSDQKMSDLQEEEDGAESLVSGCLSMKSDRSKDTPMKFSNEPGPSDTK</sequence>
<proteinExistence type="predicted"/>